<sequence>MSGFEIAGIVFGVLPLFIEAGKAYSDNVTYLRKATSRRLRDEELEEFYQEFYWETLVLRKALEQIVCGLPGLSEKRKQDILMSQDIESWTQTSDVEQSLKDFFASPGDYLAFQKIMEKVLSLFAQLVKNKTVHVSKAERSNAQMCRTLERFQKACLQGSAESSFTERFRFWKKEKDRNTCLHNLDKWNKRMTIMVDAACRAAEKRPHTTVQSEGPSSHLRILSRRLFNTLQKCWSCNCKDRHEARFCLASCIHSTKDLAHGVYFDFLVADPRCQTQWKWREGHVMIKTCNAPR</sequence>
<keyword evidence="1" id="KW-0732">Signal</keyword>
<proteinExistence type="predicted"/>
<comment type="caution">
    <text evidence="2">The sequence shown here is derived from an EMBL/GenBank/DDBJ whole genome shotgun (WGS) entry which is preliminary data.</text>
</comment>
<reference evidence="2" key="1">
    <citation type="submission" date="2018-03" db="EMBL/GenBank/DDBJ databases">
        <authorList>
            <person name="Guldener U."/>
        </authorList>
    </citation>
    <scope>NUCLEOTIDE SEQUENCE</scope>
</reference>
<evidence type="ECO:0000313" key="2">
    <source>
        <dbReference type="EMBL" id="SPJ73992.1"/>
    </source>
</evidence>
<name>A0AAE8M4N2_9HYPO</name>
<evidence type="ECO:0000313" key="3">
    <source>
        <dbReference type="Proteomes" id="UP001187734"/>
    </source>
</evidence>
<dbReference type="AlphaFoldDB" id="A0AAE8M4N2"/>
<protein>
    <submittedName>
        <fullName evidence="2">Uncharacterized protein</fullName>
    </submittedName>
</protein>
<dbReference type="PANTHER" id="PTHR35186:SF4">
    <property type="entry name" value="PRION-INHIBITION AND PROPAGATION HELO DOMAIN-CONTAINING PROTEIN"/>
    <property type="match status" value="1"/>
</dbReference>
<feature type="chain" id="PRO_5042166051" evidence="1">
    <location>
        <begin position="24"/>
        <end position="293"/>
    </location>
</feature>
<gene>
    <name evidence="2" type="ORF">FTOL_03722</name>
</gene>
<organism evidence="2 3">
    <name type="scientific">Fusarium torulosum</name>
    <dbReference type="NCBI Taxonomy" id="33205"/>
    <lineage>
        <taxon>Eukaryota</taxon>
        <taxon>Fungi</taxon>
        <taxon>Dikarya</taxon>
        <taxon>Ascomycota</taxon>
        <taxon>Pezizomycotina</taxon>
        <taxon>Sordariomycetes</taxon>
        <taxon>Hypocreomycetidae</taxon>
        <taxon>Hypocreales</taxon>
        <taxon>Nectriaceae</taxon>
        <taxon>Fusarium</taxon>
    </lineage>
</organism>
<evidence type="ECO:0000256" key="1">
    <source>
        <dbReference type="SAM" id="SignalP"/>
    </source>
</evidence>
<accession>A0AAE8M4N2</accession>
<dbReference type="PANTHER" id="PTHR35186">
    <property type="entry name" value="ANK_REP_REGION DOMAIN-CONTAINING PROTEIN"/>
    <property type="match status" value="1"/>
</dbReference>
<feature type="signal peptide" evidence="1">
    <location>
        <begin position="1"/>
        <end position="23"/>
    </location>
</feature>
<keyword evidence="3" id="KW-1185">Reference proteome</keyword>
<dbReference type="Proteomes" id="UP001187734">
    <property type="component" value="Unassembled WGS sequence"/>
</dbReference>
<dbReference type="EMBL" id="ONZP01000111">
    <property type="protein sequence ID" value="SPJ73992.1"/>
    <property type="molecule type" value="Genomic_DNA"/>
</dbReference>